<keyword evidence="1" id="KW-0645">Protease</keyword>
<comment type="caution">
    <text evidence="6">The sequence shown here is derived from an EMBL/GenBank/DDBJ whole genome shotgun (WGS) entry which is preliminary data.</text>
</comment>
<dbReference type="PANTHER" id="PTHR42884:SF23">
    <property type="entry name" value="FURIN-LIKE PROTEASE 2"/>
    <property type="match status" value="1"/>
</dbReference>
<dbReference type="InterPro" id="IPR038466">
    <property type="entry name" value="S8_pro-domain_sf"/>
</dbReference>
<dbReference type="STRING" id="137246.A0A401S2B6"/>
<keyword evidence="2" id="KW-0378">Hydrolase</keyword>
<comment type="caution">
    <text evidence="5">Lacks conserved residue(s) required for the propagation of feature annotation.</text>
</comment>
<dbReference type="PANTHER" id="PTHR42884">
    <property type="entry name" value="PROPROTEIN CONVERTASE SUBTILISIN/KEXIN-RELATED"/>
    <property type="match status" value="1"/>
</dbReference>
<evidence type="ECO:0008006" key="8">
    <source>
        <dbReference type="Google" id="ProtNLM"/>
    </source>
</evidence>
<dbReference type="GO" id="GO:0005802">
    <property type="term" value="C:trans-Golgi network"/>
    <property type="evidence" value="ECO:0007669"/>
    <property type="project" value="TreeGrafter"/>
</dbReference>
<evidence type="ECO:0000313" key="7">
    <source>
        <dbReference type="Proteomes" id="UP000287033"/>
    </source>
</evidence>
<dbReference type="OrthoDB" id="300641at2759"/>
<comment type="similarity">
    <text evidence="5">Belongs to the peptidase S8 family.</text>
</comment>
<dbReference type="AlphaFoldDB" id="A0A401S2B6"/>
<keyword evidence="3" id="KW-0720">Serine protease</keyword>
<dbReference type="PROSITE" id="PS00136">
    <property type="entry name" value="SUBTILASE_ASP"/>
    <property type="match status" value="1"/>
</dbReference>
<dbReference type="Gene3D" id="3.30.70.850">
    <property type="entry name" value="Peptidase S8, pro-domain"/>
    <property type="match status" value="1"/>
</dbReference>
<dbReference type="Gene3D" id="3.40.50.200">
    <property type="entry name" value="Peptidase S8/S53 domain"/>
    <property type="match status" value="1"/>
</dbReference>
<evidence type="ECO:0000256" key="1">
    <source>
        <dbReference type="ARBA" id="ARBA00022670"/>
    </source>
</evidence>
<keyword evidence="4" id="KW-1015">Disulfide bond</keyword>
<reference evidence="6 7" key="1">
    <citation type="journal article" date="2018" name="Nat. Ecol. Evol.">
        <title>Shark genomes provide insights into elasmobranch evolution and the origin of vertebrates.</title>
        <authorList>
            <person name="Hara Y"/>
            <person name="Yamaguchi K"/>
            <person name="Onimaru K"/>
            <person name="Kadota M"/>
            <person name="Koyanagi M"/>
            <person name="Keeley SD"/>
            <person name="Tatsumi K"/>
            <person name="Tanaka K"/>
            <person name="Motone F"/>
            <person name="Kageyama Y"/>
            <person name="Nozu R"/>
            <person name="Adachi N"/>
            <person name="Nishimura O"/>
            <person name="Nakagawa R"/>
            <person name="Tanegashima C"/>
            <person name="Kiyatake I"/>
            <person name="Matsumoto R"/>
            <person name="Murakumo K"/>
            <person name="Nishida K"/>
            <person name="Terakita A"/>
            <person name="Kuratani S"/>
            <person name="Sato K"/>
            <person name="Hyodo S Kuraku.S."/>
        </authorList>
    </citation>
    <scope>NUCLEOTIDE SEQUENCE [LARGE SCALE GENOMIC DNA]</scope>
</reference>
<dbReference type="InterPro" id="IPR023827">
    <property type="entry name" value="Peptidase_S8_Asp-AS"/>
</dbReference>
<sequence>MCIPCSSWQLAFFSVLEVDQEESAILKLSTGKVQSSTQLALKALTPSNRLFNAERITVLVNPVEYSLIDDGLLMQMRGPLHILERNIESCWGFGKKIKAEILPVGNLKGFHILKATNKQFGKRIRKRSAEQLLQQLSQDRQVKWAEQQVIHEVEKRDKALLPDLPFLSKEYSISSFFETLDREKHDTIPAAIFNVLKSEQEDKDALQFNDPMWPAQWELFNTGQTHGPKGFDINVMPVWKKNITGSGIVVTIIDDGIDHDHIDLKRNYVSITHTSGVYLQISLKLRLKS</sequence>
<gene>
    <name evidence="6" type="ORF">chiPu_0002957</name>
</gene>
<dbReference type="InterPro" id="IPR036852">
    <property type="entry name" value="Peptidase_S8/S53_dom_sf"/>
</dbReference>
<dbReference type="EMBL" id="BEZZ01000061">
    <property type="protein sequence ID" value="GCC24555.1"/>
    <property type="molecule type" value="Genomic_DNA"/>
</dbReference>
<name>A0A401S2B6_CHIPU</name>
<accession>A0A401S2B6</accession>
<dbReference type="GO" id="GO:0004252">
    <property type="term" value="F:serine-type endopeptidase activity"/>
    <property type="evidence" value="ECO:0007669"/>
    <property type="project" value="InterPro"/>
</dbReference>
<evidence type="ECO:0000313" key="6">
    <source>
        <dbReference type="EMBL" id="GCC24555.1"/>
    </source>
</evidence>
<dbReference type="Proteomes" id="UP000287033">
    <property type="component" value="Unassembled WGS sequence"/>
</dbReference>
<proteinExistence type="inferred from homology"/>
<dbReference type="SUPFAM" id="SSF52743">
    <property type="entry name" value="Subtilisin-like"/>
    <property type="match status" value="1"/>
</dbReference>
<evidence type="ECO:0000256" key="3">
    <source>
        <dbReference type="ARBA" id="ARBA00022825"/>
    </source>
</evidence>
<evidence type="ECO:0000256" key="2">
    <source>
        <dbReference type="ARBA" id="ARBA00022801"/>
    </source>
</evidence>
<organism evidence="6 7">
    <name type="scientific">Chiloscyllium punctatum</name>
    <name type="common">Brownbanded bambooshark</name>
    <name type="synonym">Hemiscyllium punctatum</name>
    <dbReference type="NCBI Taxonomy" id="137246"/>
    <lineage>
        <taxon>Eukaryota</taxon>
        <taxon>Metazoa</taxon>
        <taxon>Chordata</taxon>
        <taxon>Craniata</taxon>
        <taxon>Vertebrata</taxon>
        <taxon>Chondrichthyes</taxon>
        <taxon>Elasmobranchii</taxon>
        <taxon>Galeomorphii</taxon>
        <taxon>Galeoidea</taxon>
        <taxon>Orectolobiformes</taxon>
        <taxon>Hemiscylliidae</taxon>
        <taxon>Chiloscyllium</taxon>
    </lineage>
</organism>
<evidence type="ECO:0000256" key="5">
    <source>
        <dbReference type="PROSITE-ProRule" id="PRU01240"/>
    </source>
</evidence>
<protein>
    <recommendedName>
        <fullName evidence="8">Peptidase S8/S53 domain-containing protein</fullName>
    </recommendedName>
</protein>
<dbReference type="GO" id="GO:0000139">
    <property type="term" value="C:Golgi membrane"/>
    <property type="evidence" value="ECO:0007669"/>
    <property type="project" value="TreeGrafter"/>
</dbReference>
<dbReference type="PROSITE" id="PS51892">
    <property type="entry name" value="SUBTILASE"/>
    <property type="match status" value="1"/>
</dbReference>
<keyword evidence="7" id="KW-1185">Reference proteome</keyword>
<dbReference type="GO" id="GO:0016485">
    <property type="term" value="P:protein processing"/>
    <property type="evidence" value="ECO:0007669"/>
    <property type="project" value="TreeGrafter"/>
</dbReference>
<evidence type="ECO:0000256" key="4">
    <source>
        <dbReference type="ARBA" id="ARBA00023157"/>
    </source>
</evidence>